<dbReference type="InterPro" id="IPR050795">
    <property type="entry name" value="Asn_Synthetase"/>
</dbReference>
<proteinExistence type="predicted"/>
<accession>H1Z3S6</accession>
<dbReference type="GO" id="GO:0005524">
    <property type="term" value="F:ATP binding"/>
    <property type="evidence" value="ECO:0007669"/>
    <property type="project" value="UniProtKB-KW"/>
</dbReference>
<dbReference type="CDD" id="cd01991">
    <property type="entry name" value="Asn_synthase_B_C"/>
    <property type="match status" value="1"/>
</dbReference>
<dbReference type="InParanoid" id="H1Z3S6"/>
<evidence type="ECO:0000256" key="1">
    <source>
        <dbReference type="ARBA" id="ARBA00022741"/>
    </source>
</evidence>
<keyword evidence="1" id="KW-0547">Nucleotide-binding</keyword>
<dbReference type="InterPro" id="IPR001962">
    <property type="entry name" value="Asn_synthase"/>
</dbReference>
<gene>
    <name evidence="4" type="ORF">Metlim_1574</name>
</gene>
<reference evidence="4 5" key="1">
    <citation type="submission" date="2011-10" db="EMBL/GenBank/DDBJ databases">
        <title>The Improved High-Quality Draft genome of Methanoplanus limicola DSM 2279.</title>
        <authorList>
            <consortium name="US DOE Joint Genome Institute (JGI-PGF)"/>
            <person name="Lucas S."/>
            <person name="Copeland A."/>
            <person name="Lapidus A."/>
            <person name="Glavina del Rio T."/>
            <person name="Dalin E."/>
            <person name="Tice H."/>
            <person name="Bruce D."/>
            <person name="Goodwin L."/>
            <person name="Pitluck S."/>
            <person name="Peters L."/>
            <person name="Mikhailova N."/>
            <person name="Lu M."/>
            <person name="Kyrpides N."/>
            <person name="Mavromatis K."/>
            <person name="Ivanova N."/>
            <person name="Markowitz V."/>
            <person name="Cheng J.-F."/>
            <person name="Hugenholtz P."/>
            <person name="Woyke T."/>
            <person name="Wu D."/>
            <person name="Wirth R."/>
            <person name="Brambilla E.-M."/>
            <person name="Klenk H.-P."/>
            <person name="Eisen J.A."/>
        </authorList>
    </citation>
    <scope>NUCLEOTIDE SEQUENCE [LARGE SCALE GENOMIC DNA]</scope>
    <source>
        <strain evidence="4 5">DSM 2279</strain>
    </source>
</reference>
<dbReference type="AlphaFoldDB" id="H1Z3S6"/>
<keyword evidence="5" id="KW-1185">Reference proteome</keyword>
<evidence type="ECO:0000313" key="4">
    <source>
        <dbReference type="EMBL" id="EHQ35675.1"/>
    </source>
</evidence>
<organism evidence="4 5">
    <name type="scientific">Methanoplanus limicola DSM 2279</name>
    <dbReference type="NCBI Taxonomy" id="937775"/>
    <lineage>
        <taxon>Archaea</taxon>
        <taxon>Methanobacteriati</taxon>
        <taxon>Methanobacteriota</taxon>
        <taxon>Stenosarchaea group</taxon>
        <taxon>Methanomicrobia</taxon>
        <taxon>Methanomicrobiales</taxon>
        <taxon>Methanomicrobiaceae</taxon>
        <taxon>Methanoplanus</taxon>
    </lineage>
</organism>
<dbReference type="GO" id="GO:0005829">
    <property type="term" value="C:cytosol"/>
    <property type="evidence" value="ECO:0007669"/>
    <property type="project" value="TreeGrafter"/>
</dbReference>
<dbReference type="EMBL" id="CM001436">
    <property type="protein sequence ID" value="EHQ35675.1"/>
    <property type="molecule type" value="Genomic_DNA"/>
</dbReference>
<dbReference type="PANTHER" id="PTHR11772:SF2">
    <property type="entry name" value="ASPARAGINE SYNTHETASE [GLUTAMINE-HYDROLYZING]"/>
    <property type="match status" value="1"/>
</dbReference>
<dbReference type="InterPro" id="IPR014729">
    <property type="entry name" value="Rossmann-like_a/b/a_fold"/>
</dbReference>
<dbReference type="OrthoDB" id="8692at2157"/>
<dbReference type="STRING" id="937775.Metlim_1574"/>
<keyword evidence="2" id="KW-0067">ATP-binding</keyword>
<protein>
    <submittedName>
        <fullName evidence="4">Asparagine synthase</fullName>
    </submittedName>
</protein>
<evidence type="ECO:0000259" key="3">
    <source>
        <dbReference type="Pfam" id="PF00733"/>
    </source>
</evidence>
<feature type="domain" description="Asparagine synthetase" evidence="3">
    <location>
        <begin position="255"/>
        <end position="326"/>
    </location>
</feature>
<dbReference type="PATRIC" id="fig|937775.9.peg.1779"/>
<evidence type="ECO:0000256" key="2">
    <source>
        <dbReference type="ARBA" id="ARBA00022840"/>
    </source>
</evidence>
<dbReference type="HOGENOM" id="CLU_843617_0_0_2"/>
<feature type="domain" description="Asparagine synthetase" evidence="3">
    <location>
        <begin position="92"/>
        <end position="232"/>
    </location>
</feature>
<dbReference type="GO" id="GO:0006529">
    <property type="term" value="P:asparagine biosynthetic process"/>
    <property type="evidence" value="ECO:0007669"/>
    <property type="project" value="InterPro"/>
</dbReference>
<name>H1Z3S6_9EURY</name>
<dbReference type="Pfam" id="PF00733">
    <property type="entry name" value="Asn_synthase"/>
    <property type="match status" value="2"/>
</dbReference>
<dbReference type="GO" id="GO:0004066">
    <property type="term" value="F:asparagine synthase (glutamine-hydrolyzing) activity"/>
    <property type="evidence" value="ECO:0007669"/>
    <property type="project" value="InterPro"/>
</dbReference>
<evidence type="ECO:0000313" key="5">
    <source>
        <dbReference type="Proteomes" id="UP000005741"/>
    </source>
</evidence>
<dbReference type="RefSeq" id="WP_004077430.1">
    <property type="nucleotide sequence ID" value="NZ_CM001436.1"/>
</dbReference>
<sequence>MNRENNEIKLRGWIEKGGRVFFRDDLAKLIRDCPEVVPEWLSDCGGEFYLEWNGCHARDYMGIIPGRGDAGIIFCNESENRRIVPDLPQLSVEEAVTESVRLRAECLPPGKKAVVAFSGGVDSALIAKLAGLPCVTVGLKGSHDLKHAEEVACMAGISDVEFIEIDKNEIKPALHKVLGVIPEKTPVEASIAATMYFVTKWAGENGYERVLAGQGADELFGGYARYLETDDIRETLKQDFKSLSRQGMRDQSVAEMNGTYLSCPYLDMRVVRAAQSLPPETLIVNGIRKYPLRVTASAHMPKEAAFYAKKAMQYGSGIWKDIQRQARQYGYKNSVQQYLEHLIV</sequence>
<dbReference type="Gene3D" id="3.40.50.620">
    <property type="entry name" value="HUPs"/>
    <property type="match status" value="1"/>
</dbReference>
<dbReference type="SUPFAM" id="SSF52402">
    <property type="entry name" value="Adenine nucleotide alpha hydrolases-like"/>
    <property type="match status" value="1"/>
</dbReference>
<dbReference type="Proteomes" id="UP000005741">
    <property type="component" value="Chromosome"/>
</dbReference>
<dbReference type="PANTHER" id="PTHR11772">
    <property type="entry name" value="ASPARAGINE SYNTHETASE"/>
    <property type="match status" value="1"/>
</dbReference>